<gene>
    <name evidence="4" type="ORF">HZU40_30845</name>
    <name evidence="5" type="ORF">SAMN02799620_01373</name>
</gene>
<dbReference type="Pfam" id="PF00106">
    <property type="entry name" value="adh_short"/>
    <property type="match status" value="1"/>
</dbReference>
<comment type="similarity">
    <text evidence="1 3">Belongs to the short-chain dehydrogenases/reductases (SDR) family.</text>
</comment>
<dbReference type="STRING" id="1502745.SAMN02799620_01373"/>
<dbReference type="GO" id="GO:0016491">
    <property type="term" value="F:oxidoreductase activity"/>
    <property type="evidence" value="ECO:0007669"/>
    <property type="project" value="UniProtKB-KW"/>
</dbReference>
<organism evidence="5 6">
    <name type="scientific">Mycolicibacterium fluoranthenivorans</name>
    <dbReference type="NCBI Taxonomy" id="258505"/>
    <lineage>
        <taxon>Bacteria</taxon>
        <taxon>Bacillati</taxon>
        <taxon>Actinomycetota</taxon>
        <taxon>Actinomycetes</taxon>
        <taxon>Mycobacteriales</taxon>
        <taxon>Mycobacteriaceae</taxon>
        <taxon>Mycolicibacterium</taxon>
    </lineage>
</organism>
<dbReference type="EMBL" id="FMUB01000002">
    <property type="protein sequence ID" value="SCX09015.1"/>
    <property type="molecule type" value="Genomic_DNA"/>
</dbReference>
<dbReference type="PANTHER" id="PTHR43899">
    <property type="entry name" value="RH59310P"/>
    <property type="match status" value="1"/>
</dbReference>
<sequence>MSKPFRASRALVTGASSGIGEAFARALAKRGCDLVLVARRQDRLDALADQLEAKYGISCTRVTFDLSVDGAGSRLRDLVEGDIDLLINNAGFATQGPFLDGDAKDFARVLAVDIGAVVDLCHAFLPEMVRRRHGAIMNICSTTAYQPVPTLAVYAASKSFVLSFSQSLWYEAKQHGVKVFSFAPGPTHTEFFDVIGETATVVGRLQTADQVAAAGLRTLDRRQPPPSVVSGLGNSLSAALARLVPRRLLLPALARSMRPLKESSMSSHRGRGSLNNP</sequence>
<dbReference type="PRINTS" id="PR00081">
    <property type="entry name" value="GDHRDH"/>
</dbReference>
<evidence type="ECO:0000313" key="4">
    <source>
        <dbReference type="EMBL" id="QNJ92484.1"/>
    </source>
</evidence>
<evidence type="ECO:0000256" key="1">
    <source>
        <dbReference type="ARBA" id="ARBA00006484"/>
    </source>
</evidence>
<reference evidence="4 7" key="3">
    <citation type="submission" date="2020-07" db="EMBL/GenBank/DDBJ databases">
        <title>Draft genome sequence of four isobutane-metabolizing strains capable of cometabolically degrading diverse ether contaminants.</title>
        <authorList>
            <person name="Chen W."/>
            <person name="Faulkner N."/>
            <person name="Smith C."/>
            <person name="Hyman M."/>
        </authorList>
    </citation>
    <scope>NUCLEOTIDE SEQUENCE [LARGE SCALE GENOMIC DNA]</scope>
    <source>
        <strain evidence="4 7">2A</strain>
    </source>
</reference>
<dbReference type="InterPro" id="IPR002347">
    <property type="entry name" value="SDR_fam"/>
</dbReference>
<dbReference type="KEGG" id="mflu:HZU40_30845"/>
<dbReference type="Proteomes" id="UP000515498">
    <property type="component" value="Chromosome"/>
</dbReference>
<accession>A0A1G4VMK5</accession>
<evidence type="ECO:0000256" key="3">
    <source>
        <dbReference type="RuleBase" id="RU000363"/>
    </source>
</evidence>
<protein>
    <submittedName>
        <fullName evidence="4">SDR family oxidoreductase</fullName>
    </submittedName>
</protein>
<dbReference type="PIRSF" id="PIRSF000126">
    <property type="entry name" value="11-beta-HSD1"/>
    <property type="match status" value="1"/>
</dbReference>
<dbReference type="Proteomes" id="UP000199707">
    <property type="component" value="Unassembled WGS sequence"/>
</dbReference>
<evidence type="ECO:0000313" key="6">
    <source>
        <dbReference type="Proteomes" id="UP000199707"/>
    </source>
</evidence>
<dbReference type="SUPFAM" id="SSF51735">
    <property type="entry name" value="NAD(P)-binding Rossmann-fold domains"/>
    <property type="match status" value="1"/>
</dbReference>
<dbReference type="PANTHER" id="PTHR43899:SF13">
    <property type="entry name" value="RH59310P"/>
    <property type="match status" value="1"/>
</dbReference>
<name>A0A1G4VMK5_9MYCO</name>
<evidence type="ECO:0000313" key="7">
    <source>
        <dbReference type="Proteomes" id="UP000515498"/>
    </source>
</evidence>
<dbReference type="RefSeq" id="WP_090354803.1">
    <property type="nucleotide sequence ID" value="NZ_CP059894.1"/>
</dbReference>
<keyword evidence="2" id="KW-0560">Oxidoreductase</keyword>
<dbReference type="InterPro" id="IPR036291">
    <property type="entry name" value="NAD(P)-bd_dom_sf"/>
</dbReference>
<reference evidence="5" key="2">
    <citation type="submission" date="2016-10" db="EMBL/GenBank/DDBJ databases">
        <authorList>
            <person name="de Groot N.N."/>
        </authorList>
    </citation>
    <scope>NUCLEOTIDE SEQUENCE [LARGE SCALE GENOMIC DNA]</scope>
    <source>
        <strain evidence="5">UNC267MFSha1.1M11</strain>
    </source>
</reference>
<dbReference type="AlphaFoldDB" id="A0A1G4VMK5"/>
<evidence type="ECO:0000256" key="2">
    <source>
        <dbReference type="ARBA" id="ARBA00023002"/>
    </source>
</evidence>
<dbReference type="EMBL" id="CP059894">
    <property type="protein sequence ID" value="QNJ92484.1"/>
    <property type="molecule type" value="Genomic_DNA"/>
</dbReference>
<dbReference type="InterPro" id="IPR051019">
    <property type="entry name" value="VLCFA-Steroid_DH"/>
</dbReference>
<reference evidence="6" key="1">
    <citation type="submission" date="2016-10" db="EMBL/GenBank/DDBJ databases">
        <authorList>
            <person name="Varghese N."/>
            <person name="Submissions S."/>
        </authorList>
    </citation>
    <scope>NUCLEOTIDE SEQUENCE [LARGE SCALE GENOMIC DNA]</scope>
    <source>
        <strain evidence="6">UNC267MFSha1.1M11</strain>
    </source>
</reference>
<dbReference type="Gene3D" id="3.40.50.720">
    <property type="entry name" value="NAD(P)-binding Rossmann-like Domain"/>
    <property type="match status" value="1"/>
</dbReference>
<proteinExistence type="inferred from homology"/>
<evidence type="ECO:0000313" key="5">
    <source>
        <dbReference type="EMBL" id="SCX09015.1"/>
    </source>
</evidence>
<dbReference type="PRINTS" id="PR00080">
    <property type="entry name" value="SDRFAMILY"/>
</dbReference>